<reference evidence="1 2" key="1">
    <citation type="submission" date="2022-11" db="EMBL/GenBank/DDBJ databases">
        <title>Nonomuraea corallina sp. nov., a new species of the genus Nonomuraea isolated from sea side sediment in Thai sea.</title>
        <authorList>
            <person name="Ngamcharungchit C."/>
            <person name="Matsumoto A."/>
            <person name="Suriyachadkun C."/>
            <person name="Panbangred W."/>
            <person name="Inahashi Y."/>
            <person name="Intra B."/>
        </authorList>
    </citation>
    <scope>NUCLEOTIDE SEQUENCE [LARGE SCALE GENOMIC DNA]</scope>
    <source>
        <strain evidence="1 2">DSM 43553</strain>
    </source>
</reference>
<evidence type="ECO:0000313" key="1">
    <source>
        <dbReference type="EMBL" id="MDA0640525.1"/>
    </source>
</evidence>
<keyword evidence="2" id="KW-1185">Reference proteome</keyword>
<name>A0ABT4SU09_9ACTN</name>
<evidence type="ECO:0000313" key="2">
    <source>
        <dbReference type="Proteomes" id="UP001212498"/>
    </source>
</evidence>
<comment type="caution">
    <text evidence="1">The sequence shown here is derived from an EMBL/GenBank/DDBJ whole genome shotgun (WGS) entry which is preliminary data.</text>
</comment>
<accession>A0ABT4SU09</accession>
<protein>
    <submittedName>
        <fullName evidence="1">Uncharacterized protein</fullName>
    </submittedName>
</protein>
<proteinExistence type="predicted"/>
<gene>
    <name evidence="1" type="ORF">OUY24_07830</name>
</gene>
<dbReference type="Proteomes" id="UP001212498">
    <property type="component" value="Unassembled WGS sequence"/>
</dbReference>
<organism evidence="1 2">
    <name type="scientific">Nonomuraea ferruginea</name>
    <dbReference type="NCBI Taxonomy" id="46174"/>
    <lineage>
        <taxon>Bacteria</taxon>
        <taxon>Bacillati</taxon>
        <taxon>Actinomycetota</taxon>
        <taxon>Actinomycetes</taxon>
        <taxon>Streptosporangiales</taxon>
        <taxon>Streptosporangiaceae</taxon>
        <taxon>Nonomuraea</taxon>
    </lineage>
</organism>
<sequence length="278" mass="30612">MLLGAEAAAECVRETRARIRSPATEYKANHLLRGKHRAVLVWLLAPSGPIYGRARVFLADKAYFAVRKIADLIAGDVAYTGAGGDGALAADLYREGPVSLGPERFTAFLESFNDVMRRRAPAERFFLTVEELAGAGGRVGEIMRLLDRSRKPLEDFLERPGEMPALDPLIPAIMRAVVHWGRDRRPVSILHDEHNGLTEERVAHLKRVVDLAGLRLADSFHEPRVQVADFLAGVARRIAEDELGGRGDPELVALLRPYVDPASVWGDERSWALLSPAG</sequence>
<dbReference type="RefSeq" id="WP_271275722.1">
    <property type="nucleotide sequence ID" value="NZ_BAABFD010000032.1"/>
</dbReference>
<dbReference type="EMBL" id="JAPNUD010000014">
    <property type="protein sequence ID" value="MDA0640525.1"/>
    <property type="molecule type" value="Genomic_DNA"/>
</dbReference>